<keyword evidence="3" id="KW-1185">Reference proteome</keyword>
<sequence>MSDHAHYRVPKRLLQKNELQMKKDGQSSRLISERISAGACPRAPGAWERPPRRLVGHSGPFVLPFERAPTAVTRDYTPPFANSSSAHTPSACVQLDLRSLIEVQLLGIIIKTLQ</sequence>
<dbReference type="Proteomes" id="UP000299102">
    <property type="component" value="Unassembled WGS sequence"/>
</dbReference>
<gene>
    <name evidence="2" type="ORF">EVAR_12486_1</name>
</gene>
<organism evidence="2 3">
    <name type="scientific">Eumeta variegata</name>
    <name type="common">Bagworm moth</name>
    <name type="synonym">Eumeta japonica</name>
    <dbReference type="NCBI Taxonomy" id="151549"/>
    <lineage>
        <taxon>Eukaryota</taxon>
        <taxon>Metazoa</taxon>
        <taxon>Ecdysozoa</taxon>
        <taxon>Arthropoda</taxon>
        <taxon>Hexapoda</taxon>
        <taxon>Insecta</taxon>
        <taxon>Pterygota</taxon>
        <taxon>Neoptera</taxon>
        <taxon>Endopterygota</taxon>
        <taxon>Lepidoptera</taxon>
        <taxon>Glossata</taxon>
        <taxon>Ditrysia</taxon>
        <taxon>Tineoidea</taxon>
        <taxon>Psychidae</taxon>
        <taxon>Oiketicinae</taxon>
        <taxon>Eumeta</taxon>
    </lineage>
</organism>
<protein>
    <submittedName>
        <fullName evidence="2">Uncharacterized protein</fullName>
    </submittedName>
</protein>
<evidence type="ECO:0000256" key="1">
    <source>
        <dbReference type="SAM" id="MobiDB-lite"/>
    </source>
</evidence>
<name>A0A4C1TPK1_EUMVA</name>
<dbReference type="EMBL" id="BGZK01000075">
    <property type="protein sequence ID" value="GBP15895.1"/>
    <property type="molecule type" value="Genomic_DNA"/>
</dbReference>
<accession>A0A4C1TPK1</accession>
<reference evidence="2 3" key="1">
    <citation type="journal article" date="2019" name="Commun. Biol.">
        <title>The bagworm genome reveals a unique fibroin gene that provides high tensile strength.</title>
        <authorList>
            <person name="Kono N."/>
            <person name="Nakamura H."/>
            <person name="Ohtoshi R."/>
            <person name="Tomita M."/>
            <person name="Numata K."/>
            <person name="Arakawa K."/>
        </authorList>
    </citation>
    <scope>NUCLEOTIDE SEQUENCE [LARGE SCALE GENOMIC DNA]</scope>
</reference>
<feature type="region of interest" description="Disordered" evidence="1">
    <location>
        <begin position="1"/>
        <end position="30"/>
    </location>
</feature>
<evidence type="ECO:0000313" key="3">
    <source>
        <dbReference type="Proteomes" id="UP000299102"/>
    </source>
</evidence>
<dbReference type="AlphaFoldDB" id="A0A4C1TPK1"/>
<comment type="caution">
    <text evidence="2">The sequence shown here is derived from an EMBL/GenBank/DDBJ whole genome shotgun (WGS) entry which is preliminary data.</text>
</comment>
<evidence type="ECO:0000313" key="2">
    <source>
        <dbReference type="EMBL" id="GBP15895.1"/>
    </source>
</evidence>
<proteinExistence type="predicted"/>